<evidence type="ECO:0000313" key="2">
    <source>
        <dbReference type="EMBL" id="NAS17812.1"/>
    </source>
</evidence>
<sequence length="162" mass="18681">MRKKKGFTVLELAIVITFTAVLFGAVGSMVTIASNMIRYSDNKSDLQKQAQTIQEKFSYIGMQAKEFNTVETDEEYTIKTVEDHEYTIEFKKIQGQDNTFSDILVNNETYMYVDDDKKNIMITELNINKNNNVINISFNLEKGSNKNKVIYPVGITFYLRNN</sequence>
<protein>
    <recommendedName>
        <fullName evidence="4">Prepilin-type N-terminal cleavage/methylation domain-containing protein</fullName>
    </recommendedName>
</protein>
<proteinExistence type="predicted"/>
<dbReference type="Proteomes" id="UP000474042">
    <property type="component" value="Unassembled WGS sequence"/>
</dbReference>
<evidence type="ECO:0008006" key="4">
    <source>
        <dbReference type="Google" id="ProtNLM"/>
    </source>
</evidence>
<feature type="transmembrane region" description="Helical" evidence="1">
    <location>
        <begin position="12"/>
        <end position="33"/>
    </location>
</feature>
<reference evidence="2 3" key="1">
    <citation type="submission" date="2020-01" db="EMBL/GenBank/DDBJ databases">
        <title>Genome sequence of a 1,3-propanediol producer, Clostridium butyricum S3.</title>
        <authorList>
            <person name="Zhou J."/>
        </authorList>
    </citation>
    <scope>NUCLEOTIDE SEQUENCE [LARGE SCALE GENOMIC DNA]</scope>
    <source>
        <strain evidence="2 3">S3</strain>
    </source>
</reference>
<dbReference type="AlphaFoldDB" id="A0A6L9EMU0"/>
<organism evidence="2 3">
    <name type="scientific">Clostridium butyricum</name>
    <dbReference type="NCBI Taxonomy" id="1492"/>
    <lineage>
        <taxon>Bacteria</taxon>
        <taxon>Bacillati</taxon>
        <taxon>Bacillota</taxon>
        <taxon>Clostridia</taxon>
        <taxon>Eubacteriales</taxon>
        <taxon>Clostridiaceae</taxon>
        <taxon>Clostridium</taxon>
    </lineage>
</organism>
<evidence type="ECO:0000313" key="3">
    <source>
        <dbReference type="Proteomes" id="UP000474042"/>
    </source>
</evidence>
<keyword evidence="1" id="KW-0472">Membrane</keyword>
<keyword evidence="1" id="KW-0812">Transmembrane</keyword>
<comment type="caution">
    <text evidence="2">The sequence shown here is derived from an EMBL/GenBank/DDBJ whole genome shotgun (WGS) entry which is preliminary data.</text>
</comment>
<dbReference type="EMBL" id="WOFV02000019">
    <property type="protein sequence ID" value="NAS17812.1"/>
    <property type="molecule type" value="Genomic_DNA"/>
</dbReference>
<name>A0A6L9EMU0_CLOBU</name>
<keyword evidence="1" id="KW-1133">Transmembrane helix</keyword>
<evidence type="ECO:0000256" key="1">
    <source>
        <dbReference type="SAM" id="Phobius"/>
    </source>
</evidence>
<accession>A0A6L9EMU0</accession>
<gene>
    <name evidence="2" type="ORF">GND98_007970</name>
</gene>